<reference evidence="3" key="1">
    <citation type="submission" date="2018-08" db="EMBL/GenBank/DDBJ databases">
        <authorList>
            <consortium name="GenomeTrakr network: Whole genome sequencing for foodborne pathogen traceback"/>
        </authorList>
    </citation>
    <scope>NUCLEOTIDE SEQUENCE</scope>
    <source>
        <strain evidence="3">FDA00000611</strain>
    </source>
</reference>
<dbReference type="InterPro" id="IPR021104">
    <property type="entry name" value="KfrA_DNA-bd_N"/>
</dbReference>
<feature type="domain" description="KfrA N-terminal DNA-binding" evidence="2">
    <location>
        <begin position="37"/>
        <end position="152"/>
    </location>
</feature>
<protein>
    <submittedName>
        <fullName evidence="3">DNA-binding protein</fullName>
    </submittedName>
</protein>
<organism evidence="3">
    <name type="scientific">Salmonella enterica I</name>
    <dbReference type="NCBI Taxonomy" id="59201"/>
    <lineage>
        <taxon>Bacteria</taxon>
        <taxon>Pseudomonadati</taxon>
        <taxon>Pseudomonadota</taxon>
        <taxon>Gammaproteobacteria</taxon>
        <taxon>Enterobacterales</taxon>
        <taxon>Enterobacteriaceae</taxon>
        <taxon>Salmonella</taxon>
    </lineage>
</organism>
<dbReference type="AlphaFoldDB" id="A0A3U3LRX9"/>
<evidence type="ECO:0000259" key="2">
    <source>
        <dbReference type="Pfam" id="PF11740"/>
    </source>
</evidence>
<dbReference type="Pfam" id="PF11740">
    <property type="entry name" value="KfrA_N"/>
    <property type="match status" value="1"/>
</dbReference>
<comment type="caution">
    <text evidence="3">The sequence shown here is derived from an EMBL/GenBank/DDBJ whole genome shotgun (WGS) entry which is preliminary data.</text>
</comment>
<dbReference type="EMBL" id="AAIYJT010000034">
    <property type="protein sequence ID" value="ECJ4451643.1"/>
    <property type="molecule type" value="Genomic_DNA"/>
</dbReference>
<dbReference type="GO" id="GO:0003677">
    <property type="term" value="F:DNA binding"/>
    <property type="evidence" value="ECO:0007669"/>
    <property type="project" value="UniProtKB-KW"/>
</dbReference>
<evidence type="ECO:0000256" key="1">
    <source>
        <dbReference type="SAM" id="Coils"/>
    </source>
</evidence>
<name>A0A3U3LRX9_SALET</name>
<feature type="coiled-coil region" evidence="1">
    <location>
        <begin position="124"/>
        <end position="217"/>
    </location>
</feature>
<keyword evidence="3" id="KW-0238">DNA-binding</keyword>
<accession>A0A3U3LRX9</accession>
<evidence type="ECO:0000313" key="3">
    <source>
        <dbReference type="EMBL" id="ECJ4451643.1"/>
    </source>
</evidence>
<proteinExistence type="predicted"/>
<sequence>MFCMYYMYCVQNTVRLKYMHTFLTEYFMTNLPADTVRRIEDAAAALIAAGNSNPTNEQVRQHLGGGSLSHISPVMREFRARQRALASERTPALPPELAQLLTGQLALLWQAAVKQAEAGTLAAREQADTDIARADQERDEALAKVTALESELAVLREVVTERDRLLDEVRGLRAEALPLREQVARLTATGEHLAAQLQDTKAELKETREDGRALQVELLALARHDGKAKK</sequence>
<keyword evidence="1" id="KW-0175">Coiled coil</keyword>
<gene>
    <name evidence="3" type="ORF">AHU48_21025</name>
</gene>